<dbReference type="Proteomes" id="UP001220964">
    <property type="component" value="Unassembled WGS sequence"/>
</dbReference>
<organism evidence="3 4">
    <name type="scientific">Psychromarinibacter sediminicola</name>
    <dbReference type="NCBI Taxonomy" id="3033385"/>
    <lineage>
        <taxon>Bacteria</taxon>
        <taxon>Pseudomonadati</taxon>
        <taxon>Pseudomonadota</taxon>
        <taxon>Alphaproteobacteria</taxon>
        <taxon>Rhodobacterales</taxon>
        <taxon>Paracoccaceae</taxon>
        <taxon>Psychromarinibacter</taxon>
    </lineage>
</organism>
<dbReference type="Pfam" id="PF02515">
    <property type="entry name" value="CoA_transf_3"/>
    <property type="match status" value="1"/>
</dbReference>
<dbReference type="GO" id="GO:0008410">
    <property type="term" value="F:CoA-transferase activity"/>
    <property type="evidence" value="ECO:0007669"/>
    <property type="project" value="TreeGrafter"/>
</dbReference>
<keyword evidence="1" id="KW-0808">Transferase</keyword>
<keyword evidence="2" id="KW-0812">Transmembrane</keyword>
<dbReference type="RefSeq" id="WP_275565443.1">
    <property type="nucleotide sequence ID" value="NZ_JARGYC010000002.1"/>
</dbReference>
<accession>A0AAE3NQX0</accession>
<feature type="transmembrane region" description="Helical" evidence="2">
    <location>
        <begin position="203"/>
        <end position="221"/>
    </location>
</feature>
<feature type="transmembrane region" description="Helical" evidence="2">
    <location>
        <begin position="161"/>
        <end position="183"/>
    </location>
</feature>
<gene>
    <name evidence="3" type="ORF">P1J78_00990</name>
</gene>
<evidence type="ECO:0000313" key="4">
    <source>
        <dbReference type="Proteomes" id="UP001220964"/>
    </source>
</evidence>
<evidence type="ECO:0000256" key="2">
    <source>
        <dbReference type="SAM" id="Phobius"/>
    </source>
</evidence>
<reference evidence="3" key="1">
    <citation type="submission" date="2023-03" db="EMBL/GenBank/DDBJ databases">
        <title>Multiphase analysis and comparison of six strains from genera Psychromarinibacter, Lutimaribacter, and Maritimibacter, including a novel species: Psychromarinibacter sediminicola sp. nov.</title>
        <authorList>
            <person name="Wang Y.-H."/>
            <person name="Ye M.-Q."/>
            <person name="Du Z.-J."/>
        </authorList>
    </citation>
    <scope>NUCLEOTIDE SEQUENCE</scope>
    <source>
        <strain evidence="3">C21-152</strain>
    </source>
</reference>
<dbReference type="Gene3D" id="3.40.50.10540">
    <property type="entry name" value="Crotonobetainyl-coa:carnitine coa-transferase, domain 1"/>
    <property type="match status" value="1"/>
</dbReference>
<evidence type="ECO:0000313" key="3">
    <source>
        <dbReference type="EMBL" id="MDF0599295.1"/>
    </source>
</evidence>
<dbReference type="InterPro" id="IPR003673">
    <property type="entry name" value="CoA-Trfase_fam_III"/>
</dbReference>
<proteinExistence type="predicted"/>
<protein>
    <submittedName>
        <fullName evidence="3">CaiB/BaiF CoA-transferase family protein</fullName>
    </submittedName>
</protein>
<sequence length="386" mass="40870">MFDAASTALLHGVRVVDLTHALAGPLCTHQLHCHGAEVIKVEPPGRGDDFRARPFGRFDCINGGKKSVTLNLKSAEARAVLARMMAEADVVVENFRPGVAAAFGLDWEAMKAANPRLIYCSISGFGQSGPMRDMPAIEWSAQSVSGIADAYLSDNDDAMDLGIGMLDPGTGFMAFSAIVAALYRRTQTGEGGRIDVAMIDTAFLLGANAIAAALLGGPVSLGRRPTMARYRTKEGRIFIASLHPRWFDRLCRLIDAPDLPEDPRFADHEAREANAEALVAALEEKLAAKTALDWEALLVAEGIPAGACRSFTEFAATEHAQQRGLTETFGTETGEIEAVGAAFRLDGSPTGVRGPTPALGASTDEVLAELGYDADAIARMRGAGAI</sequence>
<dbReference type="PANTHER" id="PTHR48207:SF3">
    <property type="entry name" value="SUCCINATE--HYDROXYMETHYLGLUTARATE COA-TRANSFERASE"/>
    <property type="match status" value="1"/>
</dbReference>
<keyword evidence="4" id="KW-1185">Reference proteome</keyword>
<dbReference type="InterPro" id="IPR050483">
    <property type="entry name" value="CoA-transferase_III_domain"/>
</dbReference>
<dbReference type="EMBL" id="JARGYC010000002">
    <property type="protein sequence ID" value="MDF0599295.1"/>
    <property type="molecule type" value="Genomic_DNA"/>
</dbReference>
<dbReference type="Gene3D" id="3.30.1540.10">
    <property type="entry name" value="formyl-coa transferase, domain 3"/>
    <property type="match status" value="1"/>
</dbReference>
<dbReference type="SUPFAM" id="SSF89796">
    <property type="entry name" value="CoA-transferase family III (CaiB/BaiF)"/>
    <property type="match status" value="1"/>
</dbReference>
<evidence type="ECO:0000256" key="1">
    <source>
        <dbReference type="ARBA" id="ARBA00022679"/>
    </source>
</evidence>
<dbReference type="AlphaFoldDB" id="A0AAE3NQX0"/>
<dbReference type="InterPro" id="IPR023606">
    <property type="entry name" value="CoA-Trfase_III_dom_1_sf"/>
</dbReference>
<keyword evidence="2" id="KW-0472">Membrane</keyword>
<dbReference type="InterPro" id="IPR044855">
    <property type="entry name" value="CoA-Trfase_III_dom3_sf"/>
</dbReference>
<comment type="caution">
    <text evidence="3">The sequence shown here is derived from an EMBL/GenBank/DDBJ whole genome shotgun (WGS) entry which is preliminary data.</text>
</comment>
<name>A0AAE3NQX0_9RHOB</name>
<keyword evidence="2" id="KW-1133">Transmembrane helix</keyword>
<dbReference type="PANTHER" id="PTHR48207">
    <property type="entry name" value="SUCCINATE--HYDROXYMETHYLGLUTARATE COA-TRANSFERASE"/>
    <property type="match status" value="1"/>
</dbReference>